<dbReference type="AlphaFoldDB" id="A0A8J5FKY5"/>
<accession>A0A8J5FKY5</accession>
<dbReference type="Proteomes" id="UP000734854">
    <property type="component" value="Unassembled WGS sequence"/>
</dbReference>
<keyword evidence="2" id="KW-1185">Reference proteome</keyword>
<reference evidence="1 2" key="1">
    <citation type="submission" date="2020-08" db="EMBL/GenBank/DDBJ databases">
        <title>Plant Genome Project.</title>
        <authorList>
            <person name="Zhang R.-G."/>
        </authorList>
    </citation>
    <scope>NUCLEOTIDE SEQUENCE [LARGE SCALE GENOMIC DNA]</scope>
    <source>
        <tissue evidence="1">Rhizome</tissue>
    </source>
</reference>
<dbReference type="PANTHER" id="PTHR36058:SF1">
    <property type="entry name" value="NUCLEOPHOSMIN"/>
    <property type="match status" value="1"/>
</dbReference>
<proteinExistence type="predicted"/>
<protein>
    <recommendedName>
        <fullName evidence="3">Saposin B-type domain-containing protein</fullName>
    </recommendedName>
</protein>
<evidence type="ECO:0008006" key="3">
    <source>
        <dbReference type="Google" id="ProtNLM"/>
    </source>
</evidence>
<dbReference type="EMBL" id="JACMSC010000014">
    <property type="protein sequence ID" value="KAG6489038.1"/>
    <property type="molecule type" value="Genomic_DNA"/>
</dbReference>
<sequence length="313" mass="35691">MDKWIILLKRLQRAEGEQRRGSFSLPTLCSSLLLFPHSLASSKKQSAAARKDGIPFIKCQVCEKIAHQIIHRVKQKEAQISPKEVRFVYFFPQISEFQIIEIAENICNLKKDESDWILQIDFVEKGDKLELVEQGIEGICNSECKSIEHACQEILSYSDTDVAEFVYSTRPSVDQLISFLCKDLSKACFVKPPPLLVDRIAGEAFIAKSTKEAEMDKILRSMEGMPAAPGMNMYSRGDLMSGNFGSGDENDDEEDEEDNFSEKLVYELFPCCFHDSKTSFLLFSCFERVASLFRETLRRVKTLPSRTIDTRFC</sequence>
<gene>
    <name evidence="1" type="ORF">ZIOFF_050296</name>
</gene>
<dbReference type="PANTHER" id="PTHR36058">
    <property type="entry name" value="NUCLEOPHOSMIN"/>
    <property type="match status" value="1"/>
</dbReference>
<name>A0A8J5FKY5_ZINOF</name>
<organism evidence="1 2">
    <name type="scientific">Zingiber officinale</name>
    <name type="common">Ginger</name>
    <name type="synonym">Amomum zingiber</name>
    <dbReference type="NCBI Taxonomy" id="94328"/>
    <lineage>
        <taxon>Eukaryota</taxon>
        <taxon>Viridiplantae</taxon>
        <taxon>Streptophyta</taxon>
        <taxon>Embryophyta</taxon>
        <taxon>Tracheophyta</taxon>
        <taxon>Spermatophyta</taxon>
        <taxon>Magnoliopsida</taxon>
        <taxon>Liliopsida</taxon>
        <taxon>Zingiberales</taxon>
        <taxon>Zingiberaceae</taxon>
        <taxon>Zingiber</taxon>
    </lineage>
</organism>
<evidence type="ECO:0000313" key="1">
    <source>
        <dbReference type="EMBL" id="KAG6489038.1"/>
    </source>
</evidence>
<comment type="caution">
    <text evidence="1">The sequence shown here is derived from an EMBL/GenBank/DDBJ whole genome shotgun (WGS) entry which is preliminary data.</text>
</comment>
<evidence type="ECO:0000313" key="2">
    <source>
        <dbReference type="Proteomes" id="UP000734854"/>
    </source>
</evidence>